<dbReference type="Proteomes" id="UP001530315">
    <property type="component" value="Unassembled WGS sequence"/>
</dbReference>
<evidence type="ECO:0000256" key="1">
    <source>
        <dbReference type="ARBA" id="ARBA00010211"/>
    </source>
</evidence>
<comment type="caution">
    <text evidence="4">The sequence shown here is derived from an EMBL/GenBank/DDBJ whole genome shotgun (WGS) entry which is preliminary data.</text>
</comment>
<accession>A0ABD3N8U2</accession>
<proteinExistence type="inferred from homology"/>
<sequence length="266" mass="28989">MIKSLFNVTRPTVPIFVRRPGSGVAAACDCDAASDVARWARSDLEFPVRRVYCVGRNYREHAIEMGGDPDIVETPFFFQKPADAVVVCDPTATTATTTACRVPYPPMTSSLHHEGELIVVIGSDGLRVRVEDAMDMVYGYAVGCDLTRRDLQDEAKRGGRPWDAAKGFDHGCPMSPIVPKRDFEPSEDTRIELTVNNSPRQASTLGRMIHSVPEIVSNLSHFFALRRGDLILTGTPAGVSHLSVGDAVSITCGDLIPCRFVVGEPE</sequence>
<dbReference type="Gene3D" id="3.90.850.10">
    <property type="entry name" value="Fumarylacetoacetase-like, C-terminal domain"/>
    <property type="match status" value="1"/>
</dbReference>
<dbReference type="PANTHER" id="PTHR11820">
    <property type="entry name" value="ACYLPYRUVASE"/>
    <property type="match status" value="1"/>
</dbReference>
<dbReference type="AlphaFoldDB" id="A0ABD3N8U2"/>
<keyword evidence="2" id="KW-0479">Metal-binding</keyword>
<evidence type="ECO:0000313" key="5">
    <source>
        <dbReference type="Proteomes" id="UP001530315"/>
    </source>
</evidence>
<evidence type="ECO:0000256" key="2">
    <source>
        <dbReference type="ARBA" id="ARBA00022723"/>
    </source>
</evidence>
<dbReference type="Pfam" id="PF01557">
    <property type="entry name" value="FAA_hydrolase"/>
    <property type="match status" value="1"/>
</dbReference>
<dbReference type="PANTHER" id="PTHR11820:SF7">
    <property type="entry name" value="ACYLPYRUVASE FAHD1, MITOCHONDRIAL"/>
    <property type="match status" value="1"/>
</dbReference>
<comment type="similarity">
    <text evidence="1">Belongs to the FAH family.</text>
</comment>
<gene>
    <name evidence="4" type="ORF">ACHAW5_000379</name>
</gene>
<dbReference type="GO" id="GO:0046872">
    <property type="term" value="F:metal ion binding"/>
    <property type="evidence" value="ECO:0007669"/>
    <property type="project" value="UniProtKB-KW"/>
</dbReference>
<organism evidence="4 5">
    <name type="scientific">Stephanodiscus triporus</name>
    <dbReference type="NCBI Taxonomy" id="2934178"/>
    <lineage>
        <taxon>Eukaryota</taxon>
        <taxon>Sar</taxon>
        <taxon>Stramenopiles</taxon>
        <taxon>Ochrophyta</taxon>
        <taxon>Bacillariophyta</taxon>
        <taxon>Coscinodiscophyceae</taxon>
        <taxon>Thalassiosirophycidae</taxon>
        <taxon>Stephanodiscales</taxon>
        <taxon>Stephanodiscaceae</taxon>
        <taxon>Stephanodiscus</taxon>
    </lineage>
</organism>
<feature type="domain" description="Fumarylacetoacetase-like C-terminal" evidence="3">
    <location>
        <begin position="51"/>
        <end position="260"/>
    </location>
</feature>
<dbReference type="SUPFAM" id="SSF56529">
    <property type="entry name" value="FAH"/>
    <property type="match status" value="1"/>
</dbReference>
<keyword evidence="5" id="KW-1185">Reference proteome</keyword>
<evidence type="ECO:0000259" key="3">
    <source>
        <dbReference type="Pfam" id="PF01557"/>
    </source>
</evidence>
<dbReference type="InterPro" id="IPR011234">
    <property type="entry name" value="Fumarylacetoacetase-like_C"/>
</dbReference>
<reference evidence="4 5" key="1">
    <citation type="submission" date="2024-10" db="EMBL/GenBank/DDBJ databases">
        <title>Updated reference genomes for cyclostephanoid diatoms.</title>
        <authorList>
            <person name="Roberts W.R."/>
            <person name="Alverson A.J."/>
        </authorList>
    </citation>
    <scope>NUCLEOTIDE SEQUENCE [LARGE SCALE GENOMIC DNA]</scope>
    <source>
        <strain evidence="4 5">AJA276-08</strain>
    </source>
</reference>
<protein>
    <recommendedName>
        <fullName evidence="3">Fumarylacetoacetase-like C-terminal domain-containing protein</fullName>
    </recommendedName>
</protein>
<evidence type="ECO:0000313" key="4">
    <source>
        <dbReference type="EMBL" id="KAL3770977.1"/>
    </source>
</evidence>
<dbReference type="InterPro" id="IPR036663">
    <property type="entry name" value="Fumarylacetoacetase_C_sf"/>
</dbReference>
<dbReference type="EMBL" id="JALLAZ020001616">
    <property type="protein sequence ID" value="KAL3770977.1"/>
    <property type="molecule type" value="Genomic_DNA"/>
</dbReference>
<name>A0ABD3N8U2_9STRA</name>